<accession>A0ABU8GYW9</accession>
<proteinExistence type="predicted"/>
<keyword evidence="2" id="KW-1185">Reference proteome</keyword>
<reference evidence="1 2" key="1">
    <citation type="journal article" date="2013" name="Int. J. Syst. Evol. Microbiol.">
        <title>Sphingomonas kyungheensis sp. nov., a bacterium with ginsenoside-converting activity isolated from soil of a ginseng field.</title>
        <authorList>
            <person name="Son H.M."/>
            <person name="Yang J.E."/>
            <person name="Park Y."/>
            <person name="Han C.K."/>
            <person name="Kim S.G."/>
            <person name="Kook M."/>
            <person name="Yi T.H."/>
        </authorList>
    </citation>
    <scope>NUCLEOTIDE SEQUENCE [LARGE SCALE GENOMIC DNA]</scope>
    <source>
        <strain evidence="1 2">LMG 26582</strain>
    </source>
</reference>
<sequence>MNRREALHDIVVVGGGIVALTAAIAFARALPRATVSLVATKADPAALADRLPAVTPAVAEMFETLGLDEAALVAGGVATHRLGERFAWGEPAFTVGEGDGVANLAGAPPHQLWRAHGEGAFETLVPAAVLAQAERFAPPAEDRASLLSSLNYTLRLDPEALTPALLAAMRAARVRLIAPTSLSVERQAGQTIALLVDGGTRLTADLFIDASGPAALLAAEDAAWVDWRATLPVDRLLLAAAAARPSPLDRYEAGSHGWGARWPLARRTLVGFAYARETTNDARAAKELPGPAERIALHPRRQVAPFAGTVLAIGDAAAALGPLGWPGYTLALAQLELALSLMPARTPEPLLIAEYNRRATLRAERLHAYAAAFYLAGTARRGSFWHAARKAEPPAELATALAQFGQRGTLPPVEEEMVAPAQWWQALIGLGVSPQRRDPVALSVPRVSAIAAMTQLRTAIAALPAQLPPYPAWLAQAGGARSR</sequence>
<organism evidence="1 2">
    <name type="scientific">Sphingomonas kyungheensis</name>
    <dbReference type="NCBI Taxonomy" id="1069987"/>
    <lineage>
        <taxon>Bacteria</taxon>
        <taxon>Pseudomonadati</taxon>
        <taxon>Pseudomonadota</taxon>
        <taxon>Alphaproteobacteria</taxon>
        <taxon>Sphingomonadales</taxon>
        <taxon>Sphingomonadaceae</taxon>
        <taxon>Sphingomonas</taxon>
    </lineage>
</organism>
<dbReference type="RefSeq" id="WP_271299295.1">
    <property type="nucleotide sequence ID" value="NZ_JBBBDM010000001.1"/>
</dbReference>
<dbReference type="SUPFAM" id="SSF51905">
    <property type="entry name" value="FAD/NAD(P)-binding domain"/>
    <property type="match status" value="1"/>
</dbReference>
<name>A0ABU8GYW9_9SPHN</name>
<dbReference type="EMBL" id="JBBBDM010000001">
    <property type="protein sequence ID" value="MEI5686040.1"/>
    <property type="molecule type" value="Genomic_DNA"/>
</dbReference>
<dbReference type="InterPro" id="IPR036188">
    <property type="entry name" value="FAD/NAD-bd_sf"/>
</dbReference>
<dbReference type="Pfam" id="PF04820">
    <property type="entry name" value="Trp_halogenase"/>
    <property type="match status" value="1"/>
</dbReference>
<protein>
    <submittedName>
        <fullName evidence="1">Tryptophan 7-halogenase</fullName>
    </submittedName>
</protein>
<dbReference type="Proteomes" id="UP001367771">
    <property type="component" value="Unassembled WGS sequence"/>
</dbReference>
<comment type="caution">
    <text evidence="1">The sequence shown here is derived from an EMBL/GenBank/DDBJ whole genome shotgun (WGS) entry which is preliminary data.</text>
</comment>
<gene>
    <name evidence="1" type="ORF">V8201_02985</name>
</gene>
<dbReference type="InterPro" id="IPR006905">
    <property type="entry name" value="Flavin_halogenase"/>
</dbReference>
<dbReference type="Gene3D" id="3.50.50.60">
    <property type="entry name" value="FAD/NAD(P)-binding domain"/>
    <property type="match status" value="1"/>
</dbReference>
<evidence type="ECO:0000313" key="2">
    <source>
        <dbReference type="Proteomes" id="UP001367771"/>
    </source>
</evidence>
<evidence type="ECO:0000313" key="1">
    <source>
        <dbReference type="EMBL" id="MEI5686040.1"/>
    </source>
</evidence>